<sequence>MRWKKRYLCLFSGCNIRFFSRNECQEHILSHFPESGEKNRVGKNGTTKTEAKIAVSDFMGVEEKQVVRHAENGANKKEQERNSHTTGSTSPDSDAVPEGYGLPSATSKPYTVQTFLMREQAAPPLNAPSSGSGAVFFNEMVAHLPVRNTVHEAVRVNIELIPTSQQNSPVLHL</sequence>
<feature type="compositionally biased region" description="Basic and acidic residues" evidence="1">
    <location>
        <begin position="70"/>
        <end position="83"/>
    </location>
</feature>
<organism evidence="5">
    <name type="scientific">Gongylonema pulchrum</name>
    <dbReference type="NCBI Taxonomy" id="637853"/>
    <lineage>
        <taxon>Eukaryota</taxon>
        <taxon>Metazoa</taxon>
        <taxon>Ecdysozoa</taxon>
        <taxon>Nematoda</taxon>
        <taxon>Chromadorea</taxon>
        <taxon>Rhabditida</taxon>
        <taxon>Spirurina</taxon>
        <taxon>Spiruromorpha</taxon>
        <taxon>Spiruroidea</taxon>
        <taxon>Gongylonematidae</taxon>
        <taxon>Gongylonema</taxon>
    </lineage>
</organism>
<dbReference type="PROSITE" id="PS00028">
    <property type="entry name" value="ZINC_FINGER_C2H2_1"/>
    <property type="match status" value="1"/>
</dbReference>
<dbReference type="AlphaFoldDB" id="A0A183E0Q9"/>
<dbReference type="Proteomes" id="UP000271098">
    <property type="component" value="Unassembled WGS sequence"/>
</dbReference>
<reference evidence="5" key="1">
    <citation type="submission" date="2016-06" db="UniProtKB">
        <authorList>
            <consortium name="WormBaseParasite"/>
        </authorList>
    </citation>
    <scope>IDENTIFICATION</scope>
</reference>
<evidence type="ECO:0000256" key="1">
    <source>
        <dbReference type="SAM" id="MobiDB-lite"/>
    </source>
</evidence>
<dbReference type="OrthoDB" id="5813829at2759"/>
<evidence type="ECO:0000313" key="4">
    <source>
        <dbReference type="Proteomes" id="UP000271098"/>
    </source>
</evidence>
<feature type="region of interest" description="Disordered" evidence="1">
    <location>
        <begin position="70"/>
        <end position="103"/>
    </location>
</feature>
<dbReference type="WBParaSite" id="GPUH_0001456901-mRNA-1">
    <property type="protein sequence ID" value="GPUH_0001456901-mRNA-1"/>
    <property type="gene ID" value="GPUH_0001456901"/>
</dbReference>
<reference evidence="3 4" key="2">
    <citation type="submission" date="2018-11" db="EMBL/GenBank/DDBJ databases">
        <authorList>
            <consortium name="Pathogen Informatics"/>
        </authorList>
    </citation>
    <scope>NUCLEOTIDE SEQUENCE [LARGE SCALE GENOMIC DNA]</scope>
</reference>
<evidence type="ECO:0000313" key="5">
    <source>
        <dbReference type="WBParaSite" id="GPUH_0001456901-mRNA-1"/>
    </source>
</evidence>
<protein>
    <submittedName>
        <fullName evidence="5">C2H2-type domain-containing protein</fullName>
    </submittedName>
</protein>
<feature type="domain" description="C2H2-type" evidence="2">
    <location>
        <begin position="9"/>
        <end position="31"/>
    </location>
</feature>
<dbReference type="EMBL" id="UYRT01081392">
    <property type="protein sequence ID" value="VDN24354.1"/>
    <property type="molecule type" value="Genomic_DNA"/>
</dbReference>
<proteinExistence type="predicted"/>
<keyword evidence="4" id="KW-1185">Reference proteome</keyword>
<gene>
    <name evidence="3" type="ORF">GPUH_LOCUS14550</name>
</gene>
<dbReference type="InterPro" id="IPR013087">
    <property type="entry name" value="Znf_C2H2_type"/>
</dbReference>
<evidence type="ECO:0000313" key="3">
    <source>
        <dbReference type="EMBL" id="VDN24354.1"/>
    </source>
</evidence>
<name>A0A183E0Q9_9BILA</name>
<accession>A0A183E0Q9</accession>
<evidence type="ECO:0000259" key="2">
    <source>
        <dbReference type="PROSITE" id="PS00028"/>
    </source>
</evidence>